<dbReference type="PANTHER" id="PTHR36503">
    <property type="entry name" value="BLR2520 PROTEIN"/>
    <property type="match status" value="1"/>
</dbReference>
<reference evidence="2 3" key="1">
    <citation type="submission" date="2023-11" db="EMBL/GenBank/DDBJ databases">
        <title>Lentzea sokolovensis, sp. nov., Lentzea kristufkii, sp. nov., and Lentzea miocenensis, sp. nov., rare actinobacteria from Sokolov Coal Basin, Miocene lacustrine sediment, Czech Republic.</title>
        <authorList>
            <person name="Lara A."/>
            <person name="Kotroba L."/>
            <person name="Nouioui I."/>
            <person name="Neumann-Schaal M."/>
            <person name="Mast Y."/>
            <person name="Chronakova A."/>
        </authorList>
    </citation>
    <scope>NUCLEOTIDE SEQUENCE [LARGE SCALE GENOMIC DNA]</scope>
    <source>
        <strain evidence="2 3">BCCO 10_0798</strain>
    </source>
</reference>
<dbReference type="InterPro" id="IPR004360">
    <property type="entry name" value="Glyas_Fos-R_dOase_dom"/>
</dbReference>
<dbReference type="Pfam" id="PF00903">
    <property type="entry name" value="Glyoxalase"/>
    <property type="match status" value="1"/>
</dbReference>
<sequence>MTPTFTTIGLVVADMAAAAAFYERLGLKFGDDDDNHRECELAGAVKLTLDTEAAIRSFTPDWTRATGSSRVSLAFQVDSPEAVDEVVAELAAGGAVVTRPPWDTFWGQRYASVSDPDGNEVDVYATLPQ</sequence>
<feature type="domain" description="VOC" evidence="1">
    <location>
        <begin position="4"/>
        <end position="126"/>
    </location>
</feature>
<protein>
    <submittedName>
        <fullName evidence="2">VOC family protein</fullName>
    </submittedName>
</protein>
<dbReference type="EMBL" id="JAXAVV010000014">
    <property type="protein sequence ID" value="MDX8053048.1"/>
    <property type="molecule type" value="Genomic_DNA"/>
</dbReference>
<dbReference type="RefSeq" id="WP_319986891.1">
    <property type="nucleotide sequence ID" value="NZ_JAXAVV010000014.1"/>
</dbReference>
<dbReference type="InterPro" id="IPR029068">
    <property type="entry name" value="Glyas_Bleomycin-R_OHBP_Dase"/>
</dbReference>
<dbReference type="PANTHER" id="PTHR36503:SF3">
    <property type="entry name" value="BLR0126 PROTEIN"/>
    <property type="match status" value="1"/>
</dbReference>
<evidence type="ECO:0000313" key="2">
    <source>
        <dbReference type="EMBL" id="MDX8053048.1"/>
    </source>
</evidence>
<gene>
    <name evidence="2" type="ORF">SK571_27035</name>
</gene>
<evidence type="ECO:0000259" key="1">
    <source>
        <dbReference type="PROSITE" id="PS51819"/>
    </source>
</evidence>
<dbReference type="InterPro" id="IPR037523">
    <property type="entry name" value="VOC_core"/>
</dbReference>
<dbReference type="Proteomes" id="UP001271792">
    <property type="component" value="Unassembled WGS sequence"/>
</dbReference>
<evidence type="ECO:0000313" key="3">
    <source>
        <dbReference type="Proteomes" id="UP001271792"/>
    </source>
</evidence>
<dbReference type="PROSITE" id="PS51819">
    <property type="entry name" value="VOC"/>
    <property type="match status" value="1"/>
</dbReference>
<comment type="caution">
    <text evidence="2">The sequence shown here is derived from an EMBL/GenBank/DDBJ whole genome shotgun (WGS) entry which is preliminary data.</text>
</comment>
<accession>A0ABU4TXL0</accession>
<dbReference type="Gene3D" id="3.10.180.10">
    <property type="entry name" value="2,3-Dihydroxybiphenyl 1,2-Dioxygenase, domain 1"/>
    <property type="match status" value="1"/>
</dbReference>
<name>A0ABU4TXL0_9PSEU</name>
<keyword evidence="3" id="KW-1185">Reference proteome</keyword>
<dbReference type="SUPFAM" id="SSF54593">
    <property type="entry name" value="Glyoxalase/Bleomycin resistance protein/Dihydroxybiphenyl dioxygenase"/>
    <property type="match status" value="1"/>
</dbReference>
<proteinExistence type="predicted"/>
<organism evidence="2 3">
    <name type="scientific">Lentzea kristufekii</name>
    <dbReference type="NCBI Taxonomy" id="3095430"/>
    <lineage>
        <taxon>Bacteria</taxon>
        <taxon>Bacillati</taxon>
        <taxon>Actinomycetota</taxon>
        <taxon>Actinomycetes</taxon>
        <taxon>Pseudonocardiales</taxon>
        <taxon>Pseudonocardiaceae</taxon>
        <taxon>Lentzea</taxon>
    </lineage>
</organism>